<feature type="coiled-coil region" evidence="10">
    <location>
        <begin position="161"/>
        <end position="188"/>
    </location>
</feature>
<evidence type="ECO:0000259" key="11">
    <source>
        <dbReference type="Pfam" id="PF25994"/>
    </source>
</evidence>
<name>A0ABT5JIP0_RHOTP</name>
<evidence type="ECO:0000256" key="8">
    <source>
        <dbReference type="ARBA" id="ARBA00023136"/>
    </source>
</evidence>
<evidence type="ECO:0000313" key="13">
    <source>
        <dbReference type="EMBL" id="MDC7789434.1"/>
    </source>
</evidence>
<dbReference type="PANTHER" id="PTHR30386:SF17">
    <property type="entry name" value="ALKALINE PROTEASE SECRETION PROTEIN APRE"/>
    <property type="match status" value="1"/>
</dbReference>
<dbReference type="Proteomes" id="UP001165652">
    <property type="component" value="Unassembled WGS sequence"/>
</dbReference>
<dbReference type="EMBL" id="JAQQLI010000072">
    <property type="protein sequence ID" value="MDC7789434.1"/>
    <property type="molecule type" value="Genomic_DNA"/>
</dbReference>
<dbReference type="InterPro" id="IPR010129">
    <property type="entry name" value="T1SS_HlyD"/>
</dbReference>
<dbReference type="InterPro" id="IPR058781">
    <property type="entry name" value="HH_AprE-like"/>
</dbReference>
<keyword evidence="14" id="KW-1185">Reference proteome</keyword>
<dbReference type="InterPro" id="IPR058982">
    <property type="entry name" value="Beta-barrel_AprE"/>
</dbReference>
<keyword evidence="4 9" id="KW-1003">Cell membrane</keyword>
<dbReference type="InterPro" id="IPR050739">
    <property type="entry name" value="MFP"/>
</dbReference>
<comment type="similarity">
    <text evidence="2 9">Belongs to the membrane fusion protein (MFP) (TC 8.A.1) family.</text>
</comment>
<dbReference type="RefSeq" id="WP_272780259.1">
    <property type="nucleotide sequence ID" value="NZ_JAQQLI010000072.1"/>
</dbReference>
<evidence type="ECO:0000256" key="7">
    <source>
        <dbReference type="ARBA" id="ARBA00022989"/>
    </source>
</evidence>
<evidence type="ECO:0000256" key="10">
    <source>
        <dbReference type="SAM" id="Coils"/>
    </source>
</evidence>
<proteinExistence type="inferred from homology"/>
<dbReference type="PRINTS" id="PR01490">
    <property type="entry name" value="RTXTOXIND"/>
</dbReference>
<evidence type="ECO:0000259" key="12">
    <source>
        <dbReference type="Pfam" id="PF26002"/>
    </source>
</evidence>
<feature type="transmembrane region" description="Helical" evidence="9">
    <location>
        <begin position="20"/>
        <end position="47"/>
    </location>
</feature>
<evidence type="ECO:0000256" key="1">
    <source>
        <dbReference type="ARBA" id="ARBA00004377"/>
    </source>
</evidence>
<keyword evidence="7 9" id="KW-1133">Transmembrane helix</keyword>
<keyword evidence="5 9" id="KW-0997">Cell inner membrane</keyword>
<evidence type="ECO:0000313" key="14">
    <source>
        <dbReference type="Proteomes" id="UP001165652"/>
    </source>
</evidence>
<feature type="domain" description="AprE-like long alpha-helical hairpin" evidence="11">
    <location>
        <begin position="94"/>
        <end position="283"/>
    </location>
</feature>
<dbReference type="NCBIfam" id="TIGR01843">
    <property type="entry name" value="type_I_hlyD"/>
    <property type="match status" value="1"/>
</dbReference>
<reference evidence="13" key="1">
    <citation type="journal article" date="2023" name="Microbiol Resour">
        <title>Genome Sequences of Rhodoplanes serenus and Two Thermotolerant Strains, Rhodoplanes tepidamans and 'Rhodoplanes cryptolactis,' Further Refine the Genus.</title>
        <authorList>
            <person name="Rayyan A.A."/>
            <person name="Kyndt J.A."/>
        </authorList>
    </citation>
    <scope>NUCLEOTIDE SEQUENCE</scope>
    <source>
        <strain evidence="13">DSM 9987</strain>
    </source>
</reference>
<dbReference type="Gene3D" id="2.40.30.170">
    <property type="match status" value="1"/>
</dbReference>
<sequence>MRLPLRPADDVDGVFRPLRIGLLTCAVAVVGLGGAATVVEIAGAVLARGTVVVEGSPKKVQHPTGGVVGRIHVAEGAAVREGDVVLTLDDTMTRANLMVLVRQIDQMEIRQARLTAERNAHASFDLPPALVPRAADNELDDQFAAERRLFESRREARAGQKAQLGERVAQLEQEVTGLMQQKDAKDREIEFVGRELEGARVLWEKSLLPVTKFTAIQRDAARLSGEAGLLVSQAAQARGRIAEIRLQIEQIDQDLRAETMRELSELQAKLAELAEKRIAAEDQLRRVELRAPQAGIVHQLAAHTVGGVVAAGETLMEIVPQDDALVVEARLAAADIDSVRPGQRAWVRFPAFSQDTTPEIEGVVQRVSADVVRDRGGARNSAPAAAPGQDHYIVRVLLPAEIRTPAHRVALLPGMPADVHLGTGDRTILSYLVKPLRDQLATTFRER</sequence>
<protein>
    <recommendedName>
        <fullName evidence="9">Membrane fusion protein (MFP) family protein</fullName>
    </recommendedName>
</protein>
<feature type="coiled-coil region" evidence="10">
    <location>
        <begin position="234"/>
        <end position="290"/>
    </location>
</feature>
<organism evidence="13 14">
    <name type="scientific">Rhodoplanes tepidamans</name>
    <name type="common">Rhodoplanes cryptolactis</name>
    <dbReference type="NCBI Taxonomy" id="200616"/>
    <lineage>
        <taxon>Bacteria</taxon>
        <taxon>Pseudomonadati</taxon>
        <taxon>Pseudomonadota</taxon>
        <taxon>Alphaproteobacteria</taxon>
        <taxon>Hyphomicrobiales</taxon>
        <taxon>Nitrobacteraceae</taxon>
        <taxon>Rhodoplanes</taxon>
    </lineage>
</organism>
<comment type="caution">
    <text evidence="13">The sequence shown here is derived from an EMBL/GenBank/DDBJ whole genome shotgun (WGS) entry which is preliminary data.</text>
</comment>
<gene>
    <name evidence="13" type="ORF">PQJ73_27450</name>
</gene>
<accession>A0ABT5JIP0</accession>
<dbReference type="Gene3D" id="2.40.50.100">
    <property type="match status" value="1"/>
</dbReference>
<dbReference type="Pfam" id="PF25994">
    <property type="entry name" value="HH_AprE"/>
    <property type="match status" value="1"/>
</dbReference>
<keyword evidence="3 9" id="KW-0813">Transport</keyword>
<keyword evidence="6 9" id="KW-0812">Transmembrane</keyword>
<comment type="subcellular location">
    <subcellularLocation>
        <location evidence="1 9">Cell inner membrane</location>
        <topology evidence="1 9">Single-pass membrane protein</topology>
    </subcellularLocation>
</comment>
<evidence type="ECO:0000256" key="3">
    <source>
        <dbReference type="ARBA" id="ARBA00022448"/>
    </source>
</evidence>
<keyword evidence="10" id="KW-0175">Coiled coil</keyword>
<keyword evidence="8 9" id="KW-0472">Membrane</keyword>
<evidence type="ECO:0000256" key="9">
    <source>
        <dbReference type="RuleBase" id="RU365093"/>
    </source>
</evidence>
<feature type="domain" description="AprE-like beta-barrel" evidence="12">
    <location>
        <begin position="325"/>
        <end position="424"/>
    </location>
</feature>
<dbReference type="PANTHER" id="PTHR30386">
    <property type="entry name" value="MEMBRANE FUSION SUBUNIT OF EMRAB-TOLC MULTIDRUG EFFLUX PUMP"/>
    <property type="match status" value="1"/>
</dbReference>
<dbReference type="Pfam" id="PF26002">
    <property type="entry name" value="Beta-barrel_AprE"/>
    <property type="match status" value="1"/>
</dbReference>
<evidence type="ECO:0000256" key="5">
    <source>
        <dbReference type="ARBA" id="ARBA00022519"/>
    </source>
</evidence>
<reference evidence="13" key="2">
    <citation type="submission" date="2023-02" db="EMBL/GenBank/DDBJ databases">
        <authorList>
            <person name="Rayyan A."/>
            <person name="Meyer T."/>
            <person name="Kyndt J.A."/>
        </authorList>
    </citation>
    <scope>NUCLEOTIDE SEQUENCE</scope>
    <source>
        <strain evidence="13">DSM 9987</strain>
    </source>
</reference>
<evidence type="ECO:0000256" key="2">
    <source>
        <dbReference type="ARBA" id="ARBA00009477"/>
    </source>
</evidence>
<evidence type="ECO:0000256" key="6">
    <source>
        <dbReference type="ARBA" id="ARBA00022692"/>
    </source>
</evidence>
<evidence type="ECO:0000256" key="4">
    <source>
        <dbReference type="ARBA" id="ARBA00022475"/>
    </source>
</evidence>